<evidence type="ECO:0000313" key="9">
    <source>
        <dbReference type="EMBL" id="OFV65952.1"/>
    </source>
</evidence>
<evidence type="ECO:0000256" key="7">
    <source>
        <dbReference type="SAM" id="MobiDB-lite"/>
    </source>
</evidence>
<evidence type="ECO:0000313" key="10">
    <source>
        <dbReference type="Proteomes" id="UP000185779"/>
    </source>
</evidence>
<dbReference type="PANTHER" id="PTHR11760:SF32">
    <property type="entry name" value="SMALL RIBOSOMAL SUBUNIT PROTEIN US3"/>
    <property type="match status" value="1"/>
</dbReference>
<comment type="function">
    <text evidence="6">Binds the lower part of the 30S subunit head.</text>
</comment>
<dbReference type="Proteomes" id="UP000185779">
    <property type="component" value="Unassembled WGS sequence"/>
</dbReference>
<organism evidence="9 10">
    <name type="scientific">Candidatus Syntropharchaeum butanivorans</name>
    <dbReference type="NCBI Taxonomy" id="1839936"/>
    <lineage>
        <taxon>Archaea</taxon>
        <taxon>Methanobacteriati</taxon>
        <taxon>Methanobacteriota</taxon>
        <taxon>Stenosarchaea group</taxon>
        <taxon>Methanomicrobia</taxon>
        <taxon>Methanosarcinales</taxon>
        <taxon>ANME-2 cluster</taxon>
        <taxon>Candidatus Syntropharchaeum</taxon>
    </lineage>
</organism>
<dbReference type="SMART" id="SM00322">
    <property type="entry name" value="KH"/>
    <property type="match status" value="1"/>
</dbReference>
<dbReference type="SUPFAM" id="SSF54821">
    <property type="entry name" value="Ribosomal protein S3 C-terminal domain"/>
    <property type="match status" value="1"/>
</dbReference>
<protein>
    <recommendedName>
        <fullName evidence="6">Small ribosomal subunit protein uS3</fullName>
    </recommendedName>
</protein>
<dbReference type="InterPro" id="IPR057258">
    <property type="entry name" value="Ribosomal_uS3"/>
</dbReference>
<dbReference type="GO" id="GO:0003735">
    <property type="term" value="F:structural constituent of ribosome"/>
    <property type="evidence" value="ECO:0007669"/>
    <property type="project" value="UniProtKB-UniRule"/>
</dbReference>
<dbReference type="GO" id="GO:0019843">
    <property type="term" value="F:rRNA binding"/>
    <property type="evidence" value="ECO:0007669"/>
    <property type="project" value="UniProtKB-UniRule"/>
</dbReference>
<dbReference type="InterPro" id="IPR009019">
    <property type="entry name" value="KH_sf_prok-type"/>
</dbReference>
<dbReference type="SUPFAM" id="SSF54814">
    <property type="entry name" value="Prokaryotic type KH domain (KH-domain type II)"/>
    <property type="match status" value="1"/>
</dbReference>
<dbReference type="EMBL" id="LYOR01000005">
    <property type="protein sequence ID" value="OFV65952.1"/>
    <property type="molecule type" value="Genomic_DNA"/>
</dbReference>
<dbReference type="InterPro" id="IPR027488">
    <property type="entry name" value="Ribosomal_uS3_arc"/>
</dbReference>
<dbReference type="NCBIfam" id="NF003219">
    <property type="entry name" value="PRK04191.1"/>
    <property type="match status" value="1"/>
</dbReference>
<dbReference type="InterPro" id="IPR001351">
    <property type="entry name" value="Ribosomal_uS3_C"/>
</dbReference>
<dbReference type="FunFam" id="3.30.300.20:FF:000001">
    <property type="entry name" value="30S ribosomal protein S3"/>
    <property type="match status" value="1"/>
</dbReference>
<dbReference type="AlphaFoldDB" id="A0A1F2P4N3"/>
<dbReference type="NCBIfam" id="TIGR01008">
    <property type="entry name" value="uS3_euk_arch"/>
    <property type="match status" value="1"/>
</dbReference>
<dbReference type="Gene3D" id="3.30.300.20">
    <property type="match status" value="1"/>
</dbReference>
<dbReference type="Pfam" id="PF07650">
    <property type="entry name" value="KH_2"/>
    <property type="match status" value="1"/>
</dbReference>
<comment type="caution">
    <text evidence="9">The sequence shown here is derived from an EMBL/GenBank/DDBJ whole genome shotgun (WGS) entry which is preliminary data.</text>
</comment>
<dbReference type="PROSITE" id="PS50823">
    <property type="entry name" value="KH_TYPE_2"/>
    <property type="match status" value="1"/>
</dbReference>
<proteinExistence type="inferred from homology"/>
<dbReference type="GO" id="GO:0006412">
    <property type="term" value="P:translation"/>
    <property type="evidence" value="ECO:0007669"/>
    <property type="project" value="UniProtKB-UniRule"/>
</dbReference>
<feature type="region of interest" description="Disordered" evidence="7">
    <location>
        <begin position="206"/>
        <end position="230"/>
    </location>
</feature>
<dbReference type="HAMAP" id="MF_01309_A">
    <property type="entry name" value="Ribosomal_uS3_A"/>
    <property type="match status" value="1"/>
</dbReference>
<gene>
    <name evidence="6" type="primary">rps3</name>
    <name evidence="9" type="ORF">SBU_001134</name>
</gene>
<dbReference type="InterPro" id="IPR004087">
    <property type="entry name" value="KH_dom"/>
</dbReference>
<evidence type="ECO:0000259" key="8">
    <source>
        <dbReference type="PROSITE" id="PS50823"/>
    </source>
</evidence>
<evidence type="ECO:0000256" key="2">
    <source>
        <dbReference type="ARBA" id="ARBA00022730"/>
    </source>
</evidence>
<dbReference type="InterPro" id="IPR005703">
    <property type="entry name" value="Ribosomal_uS3_euk/arc"/>
</dbReference>
<dbReference type="PROSITE" id="PS50084">
    <property type="entry name" value="KH_TYPE_1"/>
    <property type="match status" value="1"/>
</dbReference>
<dbReference type="CDD" id="cd02411">
    <property type="entry name" value="KH-II_30S_S3_arch"/>
    <property type="match status" value="1"/>
</dbReference>
<dbReference type="GO" id="GO:0022627">
    <property type="term" value="C:cytosolic small ribosomal subunit"/>
    <property type="evidence" value="ECO:0007669"/>
    <property type="project" value="UniProtKB-UniRule"/>
</dbReference>
<dbReference type="InterPro" id="IPR036419">
    <property type="entry name" value="Ribosomal_S3_C_sf"/>
</dbReference>
<comment type="similarity">
    <text evidence="1 6">Belongs to the universal ribosomal protein uS3 family.</text>
</comment>
<keyword evidence="10" id="KW-1185">Reference proteome</keyword>
<dbReference type="Gene3D" id="3.30.1140.32">
    <property type="entry name" value="Ribosomal protein S3, C-terminal domain"/>
    <property type="match status" value="1"/>
</dbReference>
<evidence type="ECO:0000256" key="5">
    <source>
        <dbReference type="ARBA" id="ARBA00023274"/>
    </source>
</evidence>
<reference evidence="9" key="1">
    <citation type="submission" date="2016-05" db="EMBL/GenBank/DDBJ databases">
        <title>Microbial consortia oxidize butane by reversing methanogenesis.</title>
        <authorList>
            <person name="Laso-Perez R."/>
            <person name="Richter M."/>
            <person name="Wegener G."/>
            <person name="Musat F."/>
        </authorList>
    </citation>
    <scope>NUCLEOTIDE SEQUENCE [LARGE SCALE GENOMIC DNA]</scope>
    <source>
        <strain evidence="9">BOX1</strain>
    </source>
</reference>
<feature type="domain" description="KH type-2" evidence="8">
    <location>
        <begin position="17"/>
        <end position="86"/>
    </location>
</feature>
<keyword evidence="3 6" id="KW-0694">RNA-binding</keyword>
<evidence type="ECO:0000256" key="6">
    <source>
        <dbReference type="HAMAP-Rule" id="MF_01309"/>
    </source>
</evidence>
<keyword evidence="5 6" id="KW-0687">Ribonucleoprotein</keyword>
<sequence length="230" mass="25805">MAIEKKFVEEGYRTALLDEYFLKRLNRYGYGGMEINRTPLGTQITVYAERPGMIIGKSGKTIRRLTTEVSKEFNFENPQIDVQEVEKNELNAQMMASRLASVLERGWYFRRAAHSTLNQVMEAGALGCEVIISGKLTGPRSRTEKIVAGYIKHAGKPAEDLVKKGFAIAKRKLGVIGVSVWIVPPDAELPDDFKVVEREEESVISEDEKNIEVEKGEDVHAKVSRSDKDA</sequence>
<evidence type="ECO:0000256" key="4">
    <source>
        <dbReference type="ARBA" id="ARBA00022980"/>
    </source>
</evidence>
<dbReference type="PATRIC" id="fig|1839936.3.peg.1145"/>
<evidence type="ECO:0000256" key="1">
    <source>
        <dbReference type="ARBA" id="ARBA00010761"/>
    </source>
</evidence>
<accession>A0A1F2P4N3</accession>
<evidence type="ECO:0000256" key="3">
    <source>
        <dbReference type="ARBA" id="ARBA00022884"/>
    </source>
</evidence>
<comment type="subunit">
    <text evidence="6">Part of the 30S ribosomal subunit.</text>
</comment>
<keyword evidence="4 6" id="KW-0689">Ribosomal protein</keyword>
<name>A0A1F2P4N3_9EURY</name>
<dbReference type="PANTHER" id="PTHR11760">
    <property type="entry name" value="30S/40S RIBOSOMAL PROTEIN S3"/>
    <property type="match status" value="1"/>
</dbReference>
<dbReference type="Pfam" id="PF00189">
    <property type="entry name" value="Ribosomal_S3_C"/>
    <property type="match status" value="1"/>
</dbReference>
<dbReference type="InterPro" id="IPR015946">
    <property type="entry name" value="KH_dom-like_a/b"/>
</dbReference>
<dbReference type="InterPro" id="IPR004044">
    <property type="entry name" value="KH_dom_type_2"/>
</dbReference>
<keyword evidence="2 6" id="KW-0699">rRNA-binding</keyword>
<dbReference type="STRING" id="1839936.SBU_001134"/>